<dbReference type="Proteomes" id="UP000055019">
    <property type="component" value="Unassembled WGS sequence"/>
</dbReference>
<dbReference type="PANTHER" id="PTHR35604">
    <property type="entry name" value="TRANSPOSASE INSH FOR INSERTION SEQUENCE ELEMENT IS5A-RELATED"/>
    <property type="match status" value="1"/>
</dbReference>
<reference evidence="2" key="1">
    <citation type="submission" date="2016-01" db="EMBL/GenBank/DDBJ databases">
        <authorList>
            <person name="Peeters C."/>
        </authorList>
    </citation>
    <scope>NUCLEOTIDE SEQUENCE [LARGE SCALE GENOMIC DNA]</scope>
    <source>
        <strain evidence="2">LMG 29317</strain>
    </source>
</reference>
<gene>
    <name evidence="2" type="ORF">AWB74_06127</name>
</gene>
<organism evidence="2 3">
    <name type="scientific">Caballeronia arvi</name>
    <dbReference type="NCBI Taxonomy" id="1777135"/>
    <lineage>
        <taxon>Bacteria</taxon>
        <taxon>Pseudomonadati</taxon>
        <taxon>Pseudomonadota</taxon>
        <taxon>Betaproteobacteria</taxon>
        <taxon>Burkholderiales</taxon>
        <taxon>Burkholderiaceae</taxon>
        <taxon>Caballeronia</taxon>
    </lineage>
</organism>
<dbReference type="PANTHER" id="PTHR35604:SF2">
    <property type="entry name" value="TRANSPOSASE INSH FOR INSERTION SEQUENCE ELEMENT IS5A-RELATED"/>
    <property type="match status" value="1"/>
</dbReference>
<proteinExistence type="predicted"/>
<dbReference type="GO" id="GO:0006313">
    <property type="term" value="P:DNA transposition"/>
    <property type="evidence" value="ECO:0007669"/>
    <property type="project" value="InterPro"/>
</dbReference>
<evidence type="ECO:0000313" key="3">
    <source>
        <dbReference type="Proteomes" id="UP000055019"/>
    </source>
</evidence>
<dbReference type="InterPro" id="IPR002559">
    <property type="entry name" value="Transposase_11"/>
</dbReference>
<accession>A0A158KLJ4</accession>
<protein>
    <submittedName>
        <fullName evidence="2">Transposase, IS4 family protein</fullName>
    </submittedName>
</protein>
<dbReference type="GO" id="GO:0004803">
    <property type="term" value="F:transposase activity"/>
    <property type="evidence" value="ECO:0007669"/>
    <property type="project" value="InterPro"/>
</dbReference>
<dbReference type="AlphaFoldDB" id="A0A158KLJ4"/>
<sequence length="80" mass="9393">MRPGKRKKLNLKDPLDAIYDKIERLKAGIRAKVEHPFRILKRQFGYLKTRYRGLAKNTAQITTLIALGNLWMMRKALRKA</sequence>
<evidence type="ECO:0000313" key="2">
    <source>
        <dbReference type="EMBL" id="SAL82002.1"/>
    </source>
</evidence>
<feature type="domain" description="Transposase IS4-like" evidence="1">
    <location>
        <begin position="23"/>
        <end position="67"/>
    </location>
</feature>
<dbReference type="EMBL" id="FCOM02000039">
    <property type="protein sequence ID" value="SAL82002.1"/>
    <property type="molecule type" value="Genomic_DNA"/>
</dbReference>
<keyword evidence="3" id="KW-1185">Reference proteome</keyword>
<name>A0A158KLJ4_9BURK</name>
<evidence type="ECO:0000259" key="1">
    <source>
        <dbReference type="Pfam" id="PF01609"/>
    </source>
</evidence>
<dbReference type="GO" id="GO:0003677">
    <property type="term" value="F:DNA binding"/>
    <property type="evidence" value="ECO:0007669"/>
    <property type="project" value="InterPro"/>
</dbReference>
<comment type="caution">
    <text evidence="2">The sequence shown here is derived from an EMBL/GenBank/DDBJ whole genome shotgun (WGS) entry which is preliminary data.</text>
</comment>
<dbReference type="Pfam" id="PF01609">
    <property type="entry name" value="DDE_Tnp_1"/>
    <property type="match status" value="1"/>
</dbReference>